<name>A0ABX1QBY3_9RHOO</name>
<dbReference type="RefSeq" id="WP_169261059.1">
    <property type="nucleotide sequence ID" value="NZ_WTVQ01000023.1"/>
</dbReference>
<evidence type="ECO:0000313" key="1">
    <source>
        <dbReference type="EMBL" id="NMG75904.1"/>
    </source>
</evidence>
<reference evidence="1 2" key="1">
    <citation type="submission" date="2019-12" db="EMBL/GenBank/DDBJ databases">
        <title>Comparative genomics gives insights into the taxonomy of the Azoarcus-Aromatoleum group and reveals separate origins of nif in the plant-associated Azoarcus and non-plant-associated Aromatoleum sub-groups.</title>
        <authorList>
            <person name="Lafos M."/>
            <person name="Maluk M."/>
            <person name="Batista M."/>
            <person name="Junghare M."/>
            <person name="Carmona M."/>
            <person name="Faoro H."/>
            <person name="Cruz L.M."/>
            <person name="Battistoni F."/>
            <person name="De Souza E."/>
            <person name="Pedrosa F."/>
            <person name="Chen W.-M."/>
            <person name="Poole P.S."/>
            <person name="Dixon R.A."/>
            <person name="James E.K."/>
        </authorList>
    </citation>
    <scope>NUCLEOTIDE SEQUENCE [LARGE SCALE GENOMIC DNA]</scope>
    <source>
        <strain evidence="1 2">22Lin</strain>
    </source>
</reference>
<sequence>MQTPSTDYIGTGRLDCEFIPPFDLPEADRIPWERQLSAARAWQEAGGNGDGSRGGRGVTAAMPTLESASQLTMGTVTSMNTLLVSLMERLLELQTEVANVALAEMSLRHASPFEAADGVSIRSPLHADNARLIEQLANSCAELMAAAQIDMSAATGIILPGARTGRTQPAADQPWLLADRRKRAQVIEFPDRRAAA</sequence>
<protein>
    <submittedName>
        <fullName evidence="1">Uncharacterized protein</fullName>
    </submittedName>
</protein>
<comment type="caution">
    <text evidence="1">The sequence shown here is derived from an EMBL/GenBank/DDBJ whole genome shotgun (WGS) entry which is preliminary data.</text>
</comment>
<organism evidence="1 2">
    <name type="scientific">Aromatoleum diolicum</name>
    <dbReference type="NCBI Taxonomy" id="75796"/>
    <lineage>
        <taxon>Bacteria</taxon>
        <taxon>Pseudomonadati</taxon>
        <taxon>Pseudomonadota</taxon>
        <taxon>Betaproteobacteria</taxon>
        <taxon>Rhodocyclales</taxon>
        <taxon>Rhodocyclaceae</taxon>
        <taxon>Aromatoleum</taxon>
    </lineage>
</organism>
<proteinExistence type="predicted"/>
<evidence type="ECO:0000313" key="2">
    <source>
        <dbReference type="Proteomes" id="UP000648984"/>
    </source>
</evidence>
<accession>A0ABX1QBY3</accession>
<dbReference type="Proteomes" id="UP000648984">
    <property type="component" value="Unassembled WGS sequence"/>
</dbReference>
<keyword evidence="2" id="KW-1185">Reference proteome</keyword>
<gene>
    <name evidence="1" type="ORF">GPA25_14140</name>
</gene>
<dbReference type="EMBL" id="WTVQ01000023">
    <property type="protein sequence ID" value="NMG75904.1"/>
    <property type="molecule type" value="Genomic_DNA"/>
</dbReference>